<keyword evidence="3" id="KW-1185">Reference proteome</keyword>
<name>A0A4Z2CYB4_SCHJA</name>
<feature type="coiled-coil region" evidence="1">
    <location>
        <begin position="372"/>
        <end position="489"/>
    </location>
</feature>
<dbReference type="AlphaFoldDB" id="A0A4Z2CYB4"/>
<dbReference type="STRING" id="6182.A0A4Z2CYB4"/>
<comment type="caution">
    <text evidence="2">The sequence shown here is derived from an EMBL/GenBank/DDBJ whole genome shotgun (WGS) entry which is preliminary data.</text>
</comment>
<organism evidence="2 3">
    <name type="scientific">Schistosoma japonicum</name>
    <name type="common">Blood fluke</name>
    <dbReference type="NCBI Taxonomy" id="6182"/>
    <lineage>
        <taxon>Eukaryota</taxon>
        <taxon>Metazoa</taxon>
        <taxon>Spiralia</taxon>
        <taxon>Lophotrochozoa</taxon>
        <taxon>Platyhelminthes</taxon>
        <taxon>Trematoda</taxon>
        <taxon>Digenea</taxon>
        <taxon>Strigeidida</taxon>
        <taxon>Schistosomatoidea</taxon>
        <taxon>Schistosomatidae</taxon>
        <taxon>Schistosoma</taxon>
    </lineage>
</organism>
<reference evidence="2 3" key="1">
    <citation type="submission" date="2019-03" db="EMBL/GenBank/DDBJ databases">
        <title>An improved genome assembly of the fluke Schistosoma japonicum.</title>
        <authorList>
            <person name="Hu W."/>
            <person name="Luo F."/>
            <person name="Yin M."/>
            <person name="Mo X."/>
            <person name="Sun C."/>
            <person name="Wu Q."/>
            <person name="Zhu B."/>
            <person name="Xiang M."/>
            <person name="Wang J."/>
            <person name="Wang Y."/>
            <person name="Zhang T."/>
            <person name="Xu B."/>
            <person name="Zheng H."/>
            <person name="Feng Z."/>
        </authorList>
    </citation>
    <scope>NUCLEOTIDE SEQUENCE [LARGE SCALE GENOMIC DNA]</scope>
    <source>
        <strain evidence="2">HuSjv2</strain>
        <tissue evidence="2">Worms</tissue>
    </source>
</reference>
<feature type="coiled-coil region" evidence="1">
    <location>
        <begin position="270"/>
        <end position="325"/>
    </location>
</feature>
<evidence type="ECO:0000313" key="2">
    <source>
        <dbReference type="EMBL" id="TNN09241.1"/>
    </source>
</evidence>
<dbReference type="Proteomes" id="UP000311919">
    <property type="component" value="Unassembled WGS sequence"/>
</dbReference>
<protein>
    <submittedName>
        <fullName evidence="2">Leucine-glutamate-and lysine-rich 1</fullName>
    </submittedName>
</protein>
<evidence type="ECO:0000313" key="3">
    <source>
        <dbReference type="Proteomes" id="UP000311919"/>
    </source>
</evidence>
<feature type="coiled-coil region" evidence="1">
    <location>
        <begin position="199"/>
        <end position="240"/>
    </location>
</feature>
<gene>
    <name evidence="2" type="ORF">EWB00_006442</name>
</gene>
<proteinExistence type="predicted"/>
<evidence type="ECO:0000256" key="1">
    <source>
        <dbReference type="SAM" id="Coils"/>
    </source>
</evidence>
<dbReference type="OrthoDB" id="10256467at2759"/>
<sequence length="502" mass="59450">MAISEKDQQYDSSELVKDLRTYRPKYPLPEELQGICTEDTFCAYCGVSYLILNEIKFLENTADNLRKELDFFKRNQGLDSLVRVSHTDLSAYDDKETSECIKRLLQEKGEIIQQLDDAKTKLFCYEATEKQFVKEIAKSQATVSYTQEQLIELLDYLKKIRNKLRDGLFTDGQLRPIFDKINSLRGHISELNKIYNISLSQLNNQFNQLTGKVDSISLEKDSIVNKFNELELKYKEERNRWSEDRGQQLADILVLKTKLSEETKRCNNIHEEKRQLISNFEQTINHLKEENQSVLSENKILQEKIASLNEQLNAQLQEFHLYERNSKEQEQCLQKQIVDISEELARIKKLNNHLNTSLEMGKQEIFELKTLKDSQNDLCKQLQGKLQEMEKEFNVEQQNKKLTLEKEWKLSLEKKELEFQQYRIQTDQRIEQLTLEVEQKERENSVLHEEHRRIMGTMKEEINQLTNTVNNSNSIRTELENQVQKYQQEVKSILVFFCFIFQ</sequence>
<keyword evidence="1" id="KW-0175">Coiled coil</keyword>
<accession>A0A4Z2CYB4</accession>
<dbReference type="EMBL" id="SKCS01000397">
    <property type="protein sequence ID" value="TNN09241.1"/>
    <property type="molecule type" value="Genomic_DNA"/>
</dbReference>